<dbReference type="InterPro" id="IPR011235">
    <property type="entry name" value="MepB-like"/>
</dbReference>
<proteinExistence type="predicted"/>
<protein>
    <submittedName>
        <fullName evidence="1">MepB family protein</fullName>
    </submittedName>
</protein>
<evidence type="ECO:0000313" key="1">
    <source>
        <dbReference type="EMBL" id="MFD2969508.1"/>
    </source>
</evidence>
<keyword evidence="2" id="KW-1185">Reference proteome</keyword>
<dbReference type="RefSeq" id="WP_320182280.1">
    <property type="nucleotide sequence ID" value="NZ_CP138332.1"/>
</dbReference>
<gene>
    <name evidence="1" type="ORF">ACFS7Y_19090</name>
</gene>
<dbReference type="PIRSF" id="PIRSF032285">
    <property type="entry name" value="UCP032285"/>
    <property type="match status" value="1"/>
</dbReference>
<dbReference type="EMBL" id="JBHUPB010000012">
    <property type="protein sequence ID" value="MFD2969508.1"/>
    <property type="molecule type" value="Genomic_DNA"/>
</dbReference>
<evidence type="ECO:0000313" key="2">
    <source>
        <dbReference type="Proteomes" id="UP001597525"/>
    </source>
</evidence>
<dbReference type="Proteomes" id="UP001597525">
    <property type="component" value="Unassembled WGS sequence"/>
</dbReference>
<dbReference type="InterPro" id="IPR038231">
    <property type="entry name" value="MepB-like_sf"/>
</dbReference>
<comment type="caution">
    <text evidence="1">The sequence shown here is derived from an EMBL/GenBank/DDBJ whole genome shotgun (WGS) entry which is preliminary data.</text>
</comment>
<dbReference type="Gene3D" id="3.40.1350.140">
    <property type="entry name" value="MepB-like"/>
    <property type="match status" value="1"/>
</dbReference>
<reference evidence="2" key="1">
    <citation type="journal article" date="2019" name="Int. J. Syst. Evol. Microbiol.">
        <title>The Global Catalogue of Microorganisms (GCM) 10K type strain sequencing project: providing services to taxonomists for standard genome sequencing and annotation.</title>
        <authorList>
            <consortium name="The Broad Institute Genomics Platform"/>
            <consortium name="The Broad Institute Genome Sequencing Center for Infectious Disease"/>
            <person name="Wu L."/>
            <person name="Ma J."/>
        </authorList>
    </citation>
    <scope>NUCLEOTIDE SEQUENCE [LARGE SCALE GENOMIC DNA]</scope>
    <source>
        <strain evidence="2">KCTC 22814</strain>
    </source>
</reference>
<dbReference type="Pfam" id="PF08877">
    <property type="entry name" value="MepB-like"/>
    <property type="match status" value="1"/>
</dbReference>
<organism evidence="1 2">
    <name type="scientific">Sphingobacterium bambusae</name>
    <dbReference type="NCBI Taxonomy" id="662858"/>
    <lineage>
        <taxon>Bacteria</taxon>
        <taxon>Pseudomonadati</taxon>
        <taxon>Bacteroidota</taxon>
        <taxon>Sphingobacteriia</taxon>
        <taxon>Sphingobacteriales</taxon>
        <taxon>Sphingobacteriaceae</taxon>
        <taxon>Sphingobacterium</taxon>
    </lineage>
</organism>
<accession>A0ABW6BLN4</accession>
<name>A0ABW6BLN4_9SPHI</name>
<sequence>MHTLDTVPLEINLLDQKIFKPSSLTLHSVTAESESQEYLAHRLKLGNDNIAFRKAKITPRKIGQFVTLWKRDATGVTCPYHISDRIDYVIILTQTPLLSGIFIFPKEALLKHTIFSDDKKNGKRGFRVYPPWDTVDNAQAQKTQLWQSAYFVDLTTDKVNIPLITRLLKKN</sequence>